<protein>
    <submittedName>
        <fullName evidence="2">Unnamed protein product</fullName>
    </submittedName>
</protein>
<name>A0A9W6TEE3_9STRA</name>
<sequence>MDPGTPPVGSLPPTSWSTRLSTISARYPPHQQAAAADLAGSGPRDSTYSREAEGSGAVESLTIDQYHLVRREADQRIDRIRKAQDEEI</sequence>
<dbReference type="AlphaFoldDB" id="A0A9W6TEE3"/>
<reference evidence="2" key="1">
    <citation type="submission" date="2023-04" db="EMBL/GenBank/DDBJ databases">
        <title>Phytophthora lilii NBRC 32176.</title>
        <authorList>
            <person name="Ichikawa N."/>
            <person name="Sato H."/>
            <person name="Tonouchi N."/>
        </authorList>
    </citation>
    <scope>NUCLEOTIDE SEQUENCE</scope>
    <source>
        <strain evidence="2">NBRC 32176</strain>
    </source>
</reference>
<gene>
    <name evidence="2" type="ORF">Plil01_000175900</name>
</gene>
<comment type="caution">
    <text evidence="2">The sequence shown here is derived from an EMBL/GenBank/DDBJ whole genome shotgun (WGS) entry which is preliminary data.</text>
</comment>
<dbReference type="EMBL" id="BSXW01000061">
    <property type="protein sequence ID" value="GMF11011.1"/>
    <property type="molecule type" value="Genomic_DNA"/>
</dbReference>
<evidence type="ECO:0000313" key="2">
    <source>
        <dbReference type="EMBL" id="GMF11011.1"/>
    </source>
</evidence>
<dbReference type="Proteomes" id="UP001165083">
    <property type="component" value="Unassembled WGS sequence"/>
</dbReference>
<accession>A0A9W6TEE3</accession>
<proteinExistence type="predicted"/>
<evidence type="ECO:0000256" key="1">
    <source>
        <dbReference type="SAM" id="MobiDB-lite"/>
    </source>
</evidence>
<evidence type="ECO:0000313" key="3">
    <source>
        <dbReference type="Proteomes" id="UP001165083"/>
    </source>
</evidence>
<feature type="region of interest" description="Disordered" evidence="1">
    <location>
        <begin position="30"/>
        <end position="56"/>
    </location>
</feature>
<keyword evidence="3" id="KW-1185">Reference proteome</keyword>
<organism evidence="2 3">
    <name type="scientific">Phytophthora lilii</name>
    <dbReference type="NCBI Taxonomy" id="2077276"/>
    <lineage>
        <taxon>Eukaryota</taxon>
        <taxon>Sar</taxon>
        <taxon>Stramenopiles</taxon>
        <taxon>Oomycota</taxon>
        <taxon>Peronosporomycetes</taxon>
        <taxon>Peronosporales</taxon>
        <taxon>Peronosporaceae</taxon>
        <taxon>Phytophthora</taxon>
    </lineage>
</organism>